<organism evidence="2 3">
    <name type="scientific">Glomus cerebriforme</name>
    <dbReference type="NCBI Taxonomy" id="658196"/>
    <lineage>
        <taxon>Eukaryota</taxon>
        <taxon>Fungi</taxon>
        <taxon>Fungi incertae sedis</taxon>
        <taxon>Mucoromycota</taxon>
        <taxon>Glomeromycotina</taxon>
        <taxon>Glomeromycetes</taxon>
        <taxon>Glomerales</taxon>
        <taxon>Glomeraceae</taxon>
        <taxon>Glomus</taxon>
    </lineage>
</organism>
<feature type="domain" description="BTB" evidence="1">
    <location>
        <begin position="1"/>
        <end position="70"/>
    </location>
</feature>
<name>A0A397SJQ7_9GLOM</name>
<dbReference type="InterPro" id="IPR011333">
    <property type="entry name" value="SKP1/BTB/POZ_sf"/>
</dbReference>
<accession>A0A397SJQ7</accession>
<evidence type="ECO:0000313" key="2">
    <source>
        <dbReference type="EMBL" id="RIA83041.1"/>
    </source>
</evidence>
<dbReference type="SUPFAM" id="SSF54695">
    <property type="entry name" value="POZ domain"/>
    <property type="match status" value="1"/>
</dbReference>
<reference evidence="2 3" key="1">
    <citation type="submission" date="2018-06" db="EMBL/GenBank/DDBJ databases">
        <title>Comparative genomics reveals the genomic features of Rhizophagus irregularis, R. cerebriforme, R. diaphanum and Gigaspora rosea, and their symbiotic lifestyle signature.</title>
        <authorList>
            <person name="Morin E."/>
            <person name="San Clemente H."/>
            <person name="Chen E.C.H."/>
            <person name="De La Providencia I."/>
            <person name="Hainaut M."/>
            <person name="Kuo A."/>
            <person name="Kohler A."/>
            <person name="Murat C."/>
            <person name="Tang N."/>
            <person name="Roy S."/>
            <person name="Loubradou J."/>
            <person name="Henrissat B."/>
            <person name="Grigoriev I.V."/>
            <person name="Corradi N."/>
            <person name="Roux C."/>
            <person name="Martin F.M."/>
        </authorList>
    </citation>
    <scope>NUCLEOTIDE SEQUENCE [LARGE SCALE GENOMIC DNA]</scope>
    <source>
        <strain evidence="2 3">DAOM 227022</strain>
    </source>
</reference>
<dbReference type="Proteomes" id="UP000265703">
    <property type="component" value="Unassembled WGS sequence"/>
</dbReference>
<proteinExistence type="predicted"/>
<keyword evidence="3" id="KW-1185">Reference proteome</keyword>
<dbReference type="EMBL" id="QKYT01000605">
    <property type="protein sequence ID" value="RIA83041.1"/>
    <property type="molecule type" value="Genomic_DNA"/>
</dbReference>
<dbReference type="CDD" id="cd18186">
    <property type="entry name" value="BTB_POZ_ZBTB_KLHL-like"/>
    <property type="match status" value="1"/>
</dbReference>
<comment type="caution">
    <text evidence="2">The sequence shown here is derived from an EMBL/GenBank/DDBJ whole genome shotgun (WGS) entry which is preliminary data.</text>
</comment>
<dbReference type="PROSITE" id="PS50097">
    <property type="entry name" value="BTB"/>
    <property type="match status" value="1"/>
</dbReference>
<evidence type="ECO:0000313" key="3">
    <source>
        <dbReference type="Proteomes" id="UP000265703"/>
    </source>
</evidence>
<dbReference type="InterPro" id="IPR000210">
    <property type="entry name" value="BTB/POZ_dom"/>
</dbReference>
<dbReference type="Gene3D" id="3.30.710.10">
    <property type="entry name" value="Potassium Channel Kv1.1, Chain A"/>
    <property type="match status" value="1"/>
</dbReference>
<dbReference type="AlphaFoldDB" id="A0A397SJQ7"/>
<evidence type="ECO:0000259" key="1">
    <source>
        <dbReference type="PROSITE" id="PS50097"/>
    </source>
</evidence>
<protein>
    <recommendedName>
        <fullName evidence="1">BTB domain-containing protein</fullName>
    </recommendedName>
</protein>
<sequence length="278" mass="32356">MVDNILLPKLSQHLLGVLNDEEYYDIIIEVGNDPYKNDGTLTHIKLPNISPETFQIILRYIYGGRLPLKEYDNLDMIKLLFAANELDLSSISEKLLISIIQNDNLQMSDIQIWEYNTLQQCIPFVRFYNLTSKEFSGKIKTFLNLLNHLDPDSKPSNKSKLENFEIDSRIITCQHTELISEWINRLEITDKLTFPFEFKLLFHGSHDGFTHNKFHEMCDNQSRTVTIVKVSFIFSFNNNDRIENYILSRVMNKKNAIFNSEDNGPSFGNETLLYGNTI</sequence>
<dbReference type="STRING" id="658196.A0A397SJQ7"/>
<gene>
    <name evidence="2" type="ORF">C1645_834414</name>
</gene>
<dbReference type="Pfam" id="PF00651">
    <property type="entry name" value="BTB"/>
    <property type="match status" value="1"/>
</dbReference>